<feature type="transmembrane region" description="Helical" evidence="1">
    <location>
        <begin position="255"/>
        <end position="279"/>
    </location>
</feature>
<feature type="transmembrane region" description="Helical" evidence="1">
    <location>
        <begin position="713"/>
        <end position="732"/>
    </location>
</feature>
<evidence type="ECO:0000313" key="3">
    <source>
        <dbReference type="Proteomes" id="UP000308197"/>
    </source>
</evidence>
<feature type="transmembrane region" description="Helical" evidence="1">
    <location>
        <begin position="752"/>
        <end position="778"/>
    </location>
</feature>
<feature type="transmembrane region" description="Helical" evidence="1">
    <location>
        <begin position="199"/>
        <end position="217"/>
    </location>
</feature>
<keyword evidence="1" id="KW-0812">Transmembrane</keyword>
<organism evidence="2 3">
    <name type="scientific">Polyporus arcularius HHB13444</name>
    <dbReference type="NCBI Taxonomy" id="1314778"/>
    <lineage>
        <taxon>Eukaryota</taxon>
        <taxon>Fungi</taxon>
        <taxon>Dikarya</taxon>
        <taxon>Basidiomycota</taxon>
        <taxon>Agaricomycotina</taxon>
        <taxon>Agaricomycetes</taxon>
        <taxon>Polyporales</taxon>
        <taxon>Polyporaceae</taxon>
        <taxon>Polyporus</taxon>
    </lineage>
</organism>
<sequence length="834" mass="90751">MATSAGLWPRGVPTYLNVSEAAVANLSQTLLVTQQQVLQGFDYSGIYLKASLIDVTILTMFFGLFTVLTAVAAYILSLKGLTQKSMAVMLAAIIAMWISTAAYWLATLLAAVETYSFMRSIMSQILARIDTLQDCVGSPSGSRLPFSACVAEQLTNLSDYSKAYATQQCTGTAALTVNVIIGDAIVWWRAWVLWKDHRLVLCTWVILLLATMMTGIIDTKDACMPEAALFSITSPFAPDTSEVSTIGSLFGADGWGIAAAMLSLLTNMVATLLIAYRAWEHRVLIMSHLKGCSTRSQVERTLALLVESGVLYCALWVIIVVYQFVALKLGESAFAYGFYYVMGGCLIPLIGMYPTLIIILCALDKSLHEKSHNDARMSSPRFAVPVGHAHLSGLSSVSSASADTEAREAPSGVKFKEHAKVETGETASLSLAALANLSQTLGNTESRVSHVSTYEASNLRASMISLALLTMFLGLFTVLTVVAAYMLFSKGIKRKATAIMLVAIIVMWLSTVAYWIVTLVAAVKAYIVLWDLTAQTLGQIRNMQTCLYSMTSTGATYGCSPQDLPTEFANTEVYAAEDCTGIVSLAINMVIGDSIVWWRAWVLWPDSRVVRWGGVSMIVLTTITGAMNVSYTCRAQQWIYLLNTFNIPGPSPENVGFRKGDAVSGVAWGTVFEMLSFLTNVIATTLIAYRVWEHRRIIASYLKGSSPRSQVERTLALLVESGLLYCVLWVFIMVYELGYVTPGLSQSAYSNGFYYVMSGCIVPLIGMYPTLIIIVCAVNKSLHEKSTEDNVPNQNASIVFNNASPSRRRGTLSELLSATSTYHDAVSEEVAGPS</sequence>
<keyword evidence="1" id="KW-1133">Transmembrane helix</keyword>
<evidence type="ECO:0000313" key="2">
    <source>
        <dbReference type="EMBL" id="TFK83151.1"/>
    </source>
</evidence>
<name>A0A5C3P0W3_9APHY</name>
<gene>
    <name evidence="2" type="ORF">K466DRAFT_666045</name>
</gene>
<keyword evidence="3" id="KW-1185">Reference proteome</keyword>
<feature type="transmembrane region" description="Helical" evidence="1">
    <location>
        <begin position="674"/>
        <end position="692"/>
    </location>
</feature>
<feature type="transmembrane region" description="Helical" evidence="1">
    <location>
        <begin position="88"/>
        <end position="112"/>
    </location>
</feature>
<reference evidence="2 3" key="1">
    <citation type="journal article" date="2019" name="Nat. Ecol. Evol.">
        <title>Megaphylogeny resolves global patterns of mushroom evolution.</title>
        <authorList>
            <person name="Varga T."/>
            <person name="Krizsan K."/>
            <person name="Foldi C."/>
            <person name="Dima B."/>
            <person name="Sanchez-Garcia M."/>
            <person name="Sanchez-Ramirez S."/>
            <person name="Szollosi G.J."/>
            <person name="Szarkandi J.G."/>
            <person name="Papp V."/>
            <person name="Albert L."/>
            <person name="Andreopoulos W."/>
            <person name="Angelini C."/>
            <person name="Antonin V."/>
            <person name="Barry K.W."/>
            <person name="Bougher N.L."/>
            <person name="Buchanan P."/>
            <person name="Buyck B."/>
            <person name="Bense V."/>
            <person name="Catcheside P."/>
            <person name="Chovatia M."/>
            <person name="Cooper J."/>
            <person name="Damon W."/>
            <person name="Desjardin D."/>
            <person name="Finy P."/>
            <person name="Geml J."/>
            <person name="Haridas S."/>
            <person name="Hughes K."/>
            <person name="Justo A."/>
            <person name="Karasinski D."/>
            <person name="Kautmanova I."/>
            <person name="Kiss B."/>
            <person name="Kocsube S."/>
            <person name="Kotiranta H."/>
            <person name="LaButti K.M."/>
            <person name="Lechner B.E."/>
            <person name="Liimatainen K."/>
            <person name="Lipzen A."/>
            <person name="Lukacs Z."/>
            <person name="Mihaltcheva S."/>
            <person name="Morgado L.N."/>
            <person name="Niskanen T."/>
            <person name="Noordeloos M.E."/>
            <person name="Ohm R.A."/>
            <person name="Ortiz-Santana B."/>
            <person name="Ovrebo C."/>
            <person name="Racz N."/>
            <person name="Riley R."/>
            <person name="Savchenko A."/>
            <person name="Shiryaev A."/>
            <person name="Soop K."/>
            <person name="Spirin V."/>
            <person name="Szebenyi C."/>
            <person name="Tomsovsky M."/>
            <person name="Tulloss R.E."/>
            <person name="Uehling J."/>
            <person name="Grigoriev I.V."/>
            <person name="Vagvolgyi C."/>
            <person name="Papp T."/>
            <person name="Martin F.M."/>
            <person name="Miettinen O."/>
            <person name="Hibbett D.S."/>
            <person name="Nagy L.G."/>
        </authorList>
    </citation>
    <scope>NUCLEOTIDE SEQUENCE [LARGE SCALE GENOMIC DNA]</scope>
    <source>
        <strain evidence="2 3">HHB13444</strain>
    </source>
</reference>
<dbReference type="EMBL" id="ML211417">
    <property type="protein sequence ID" value="TFK83151.1"/>
    <property type="molecule type" value="Genomic_DNA"/>
</dbReference>
<accession>A0A5C3P0W3</accession>
<feature type="transmembrane region" description="Helical" evidence="1">
    <location>
        <begin position="466"/>
        <end position="487"/>
    </location>
</feature>
<feature type="transmembrane region" description="Helical" evidence="1">
    <location>
        <begin position="499"/>
        <end position="523"/>
    </location>
</feature>
<feature type="transmembrane region" description="Helical" evidence="1">
    <location>
        <begin position="609"/>
        <end position="631"/>
    </location>
</feature>
<evidence type="ECO:0000256" key="1">
    <source>
        <dbReference type="SAM" id="Phobius"/>
    </source>
</evidence>
<dbReference type="InParanoid" id="A0A5C3P0W3"/>
<proteinExistence type="predicted"/>
<dbReference type="AlphaFoldDB" id="A0A5C3P0W3"/>
<dbReference type="Proteomes" id="UP000308197">
    <property type="component" value="Unassembled WGS sequence"/>
</dbReference>
<feature type="transmembrane region" description="Helical" evidence="1">
    <location>
        <begin position="55"/>
        <end position="76"/>
    </location>
</feature>
<protein>
    <submittedName>
        <fullName evidence="2">Uncharacterized protein</fullName>
    </submittedName>
</protein>
<keyword evidence="1" id="KW-0472">Membrane</keyword>
<feature type="transmembrane region" description="Helical" evidence="1">
    <location>
        <begin position="300"/>
        <end position="325"/>
    </location>
</feature>
<feature type="transmembrane region" description="Helical" evidence="1">
    <location>
        <begin position="337"/>
        <end position="363"/>
    </location>
</feature>